<dbReference type="InterPro" id="IPR006182">
    <property type="entry name" value="FliF_N_dom"/>
</dbReference>
<name>A0ABT7PR97_9BACT</name>
<gene>
    <name evidence="5" type="ORF">QTN89_26375</name>
</gene>
<evidence type="ECO:0000256" key="1">
    <source>
        <dbReference type="ARBA" id="ARBA00004370"/>
    </source>
</evidence>
<evidence type="ECO:0000259" key="4">
    <source>
        <dbReference type="Pfam" id="PF01514"/>
    </source>
</evidence>
<dbReference type="Gene3D" id="3.30.300.30">
    <property type="match status" value="1"/>
</dbReference>
<evidence type="ECO:0000256" key="3">
    <source>
        <dbReference type="SAM" id="MobiDB-lite"/>
    </source>
</evidence>
<proteinExistence type="predicted"/>
<feature type="domain" description="Flagellar M-ring N-terminal" evidence="4">
    <location>
        <begin position="94"/>
        <end position="197"/>
    </location>
</feature>
<evidence type="ECO:0000313" key="6">
    <source>
        <dbReference type="Proteomes" id="UP001239462"/>
    </source>
</evidence>
<evidence type="ECO:0000256" key="2">
    <source>
        <dbReference type="ARBA" id="ARBA00023136"/>
    </source>
</evidence>
<comment type="subcellular location">
    <subcellularLocation>
        <location evidence="1">Membrane</location>
    </subcellularLocation>
</comment>
<dbReference type="InterPro" id="IPR045851">
    <property type="entry name" value="AMP-bd_C_sf"/>
</dbReference>
<comment type="caution">
    <text evidence="5">The sequence shown here is derived from an EMBL/GenBank/DDBJ whole genome shotgun (WGS) entry which is preliminary data.</text>
</comment>
<dbReference type="Pfam" id="PF01514">
    <property type="entry name" value="YscJ_FliF"/>
    <property type="match status" value="1"/>
</dbReference>
<sequence>MSKIAIWGACVTLILIGMLLVPTRQSSNDLQPLLGDRRFSHSQIDELDLEFSAAGLDGYEHRDGRFWVRPEQRHQFLSIAQQSRALPVDLADSPEESFTGFEIFASESQRQSKLQSLKARELGTKLCAFPDIAWASVDYDQQRLGGIDQETIQSASVVIIPSNEKPLSPNRIDMIRQYVAGAYAGMSVEQVTVTDTTAMESYNGKIDEQKRAQRHVEYELEHQLAEMLSGFGDVRIAVMHLPNKSSEGAPQPHVSIAIPESQFHLQWARDYRSQHHHAALVPWPTDHQLVQARQRVLVNVKDNLPPLLASPTTHASIHLCSFPDAIPEGQYATGTTKVISLADIREFAANNIPLTVSVLSLLAVTLICSTAALRLRMRETDPTSPAFANPSHYHRDSPKVANGKTPQQSDETSIRDDLTELIEANPELAAQIVHRWVAEAA</sequence>
<accession>A0ABT7PR97</accession>
<reference evidence="5 6" key="1">
    <citation type="submission" date="2023-06" db="EMBL/GenBank/DDBJ databases">
        <title>Roseiconus lacunae JC819 isolated from Gulf of Mannar region, Tamil Nadu.</title>
        <authorList>
            <person name="Pk S."/>
            <person name="Ch S."/>
            <person name="Ch V.R."/>
        </authorList>
    </citation>
    <scope>NUCLEOTIDE SEQUENCE [LARGE SCALE GENOMIC DNA]</scope>
    <source>
        <strain evidence="5 6">JC819</strain>
    </source>
</reference>
<dbReference type="RefSeq" id="WP_149499613.1">
    <property type="nucleotide sequence ID" value="NZ_CP141221.1"/>
</dbReference>
<feature type="region of interest" description="Disordered" evidence="3">
    <location>
        <begin position="382"/>
        <end position="413"/>
    </location>
</feature>
<keyword evidence="2" id="KW-0472">Membrane</keyword>
<protein>
    <recommendedName>
        <fullName evidence="4">Flagellar M-ring N-terminal domain-containing protein</fullName>
    </recommendedName>
</protein>
<dbReference type="PANTHER" id="PTHR30046">
    <property type="entry name" value="FLAGELLAR M-RING PROTEIN"/>
    <property type="match status" value="1"/>
</dbReference>
<dbReference type="EMBL" id="JASZZN010000029">
    <property type="protein sequence ID" value="MDM4019007.1"/>
    <property type="molecule type" value="Genomic_DNA"/>
</dbReference>
<evidence type="ECO:0000313" key="5">
    <source>
        <dbReference type="EMBL" id="MDM4019007.1"/>
    </source>
</evidence>
<organism evidence="5 6">
    <name type="scientific">Roseiconus lacunae</name>
    <dbReference type="NCBI Taxonomy" id="2605694"/>
    <lineage>
        <taxon>Bacteria</taxon>
        <taxon>Pseudomonadati</taxon>
        <taxon>Planctomycetota</taxon>
        <taxon>Planctomycetia</taxon>
        <taxon>Pirellulales</taxon>
        <taxon>Pirellulaceae</taxon>
        <taxon>Roseiconus</taxon>
    </lineage>
</organism>
<dbReference type="PANTHER" id="PTHR30046:SF0">
    <property type="entry name" value="FLAGELLAR M-RING PROTEIN"/>
    <property type="match status" value="1"/>
</dbReference>
<dbReference type="InterPro" id="IPR043427">
    <property type="entry name" value="YscJ/FliF"/>
</dbReference>
<dbReference type="Proteomes" id="UP001239462">
    <property type="component" value="Unassembled WGS sequence"/>
</dbReference>
<keyword evidence="6" id="KW-1185">Reference proteome</keyword>